<dbReference type="Pfam" id="PF08630">
    <property type="entry name" value="Dfp1_Him1_M"/>
    <property type="match status" value="1"/>
</dbReference>
<feature type="compositionally biased region" description="Low complexity" evidence="5">
    <location>
        <begin position="149"/>
        <end position="164"/>
    </location>
</feature>
<feature type="compositionally biased region" description="Basic and acidic residues" evidence="5">
    <location>
        <begin position="340"/>
        <end position="349"/>
    </location>
</feature>
<dbReference type="SMART" id="SM00586">
    <property type="entry name" value="ZnF_DBF"/>
    <property type="match status" value="1"/>
</dbReference>
<dbReference type="PROSITE" id="PS51265">
    <property type="entry name" value="ZF_DBF4"/>
    <property type="match status" value="1"/>
</dbReference>
<gene>
    <name evidence="7" type="ORF">EHS25_010133</name>
</gene>
<evidence type="ECO:0000256" key="3">
    <source>
        <dbReference type="ARBA" id="ARBA00022833"/>
    </source>
</evidence>
<dbReference type="Gene3D" id="3.40.50.10190">
    <property type="entry name" value="BRCT domain"/>
    <property type="match status" value="1"/>
</dbReference>
<feature type="compositionally biased region" description="Polar residues" evidence="5">
    <location>
        <begin position="120"/>
        <end position="146"/>
    </location>
</feature>
<feature type="region of interest" description="Disordered" evidence="5">
    <location>
        <begin position="746"/>
        <end position="795"/>
    </location>
</feature>
<evidence type="ECO:0000256" key="4">
    <source>
        <dbReference type="PROSITE-ProRule" id="PRU00600"/>
    </source>
</evidence>
<dbReference type="PANTHER" id="PTHR15375">
    <property type="entry name" value="ACTIVATOR OF S-PHASE KINASE-RELATED"/>
    <property type="match status" value="1"/>
</dbReference>
<protein>
    <recommendedName>
        <fullName evidence="6">DBF4-type domain-containing protein</fullName>
    </recommendedName>
</protein>
<dbReference type="GO" id="GO:0043539">
    <property type="term" value="F:protein serine/threonine kinase activator activity"/>
    <property type="evidence" value="ECO:0007669"/>
    <property type="project" value="TreeGrafter"/>
</dbReference>
<dbReference type="EMBL" id="RSCD01000009">
    <property type="protein sequence ID" value="RSH90957.1"/>
    <property type="molecule type" value="Genomic_DNA"/>
</dbReference>
<accession>A0A427YIP9</accession>
<dbReference type="GO" id="GO:0010571">
    <property type="term" value="P:positive regulation of nuclear cell cycle DNA replication"/>
    <property type="evidence" value="ECO:0007669"/>
    <property type="project" value="TreeGrafter"/>
</dbReference>
<dbReference type="InterPro" id="IPR006572">
    <property type="entry name" value="Znf_DBF"/>
</dbReference>
<evidence type="ECO:0000259" key="6">
    <source>
        <dbReference type="PROSITE" id="PS51265"/>
    </source>
</evidence>
<comment type="caution">
    <text evidence="7">The sequence shown here is derived from an EMBL/GenBank/DDBJ whole genome shotgun (WGS) entry which is preliminary data.</text>
</comment>
<organism evidence="7 8">
    <name type="scientific">Saitozyma podzolica</name>
    <dbReference type="NCBI Taxonomy" id="1890683"/>
    <lineage>
        <taxon>Eukaryota</taxon>
        <taxon>Fungi</taxon>
        <taxon>Dikarya</taxon>
        <taxon>Basidiomycota</taxon>
        <taxon>Agaricomycotina</taxon>
        <taxon>Tremellomycetes</taxon>
        <taxon>Tremellales</taxon>
        <taxon>Trimorphomycetaceae</taxon>
        <taxon>Saitozyma</taxon>
    </lineage>
</organism>
<name>A0A427YIP9_9TREE</name>
<dbReference type="GO" id="GO:0003676">
    <property type="term" value="F:nucleic acid binding"/>
    <property type="evidence" value="ECO:0007669"/>
    <property type="project" value="InterPro"/>
</dbReference>
<keyword evidence="1" id="KW-0479">Metal-binding</keyword>
<reference evidence="7 8" key="1">
    <citation type="submission" date="2018-11" db="EMBL/GenBank/DDBJ databases">
        <title>Genome sequence of Saitozyma podzolica DSM 27192.</title>
        <authorList>
            <person name="Aliyu H."/>
            <person name="Gorte O."/>
            <person name="Ochsenreither K."/>
        </authorList>
    </citation>
    <scope>NUCLEOTIDE SEQUENCE [LARGE SCALE GENOMIC DNA]</scope>
    <source>
        <strain evidence="7 8">DSM 27192</strain>
    </source>
</reference>
<dbReference type="InterPro" id="IPR036420">
    <property type="entry name" value="BRCT_dom_sf"/>
</dbReference>
<dbReference type="AlphaFoldDB" id="A0A427YIP9"/>
<evidence type="ECO:0000313" key="7">
    <source>
        <dbReference type="EMBL" id="RSH90957.1"/>
    </source>
</evidence>
<evidence type="ECO:0000313" key="8">
    <source>
        <dbReference type="Proteomes" id="UP000279259"/>
    </source>
</evidence>
<dbReference type="InterPro" id="IPR055116">
    <property type="entry name" value="DBF4_BRCT"/>
</dbReference>
<evidence type="ECO:0000256" key="1">
    <source>
        <dbReference type="ARBA" id="ARBA00022723"/>
    </source>
</evidence>
<dbReference type="FunFam" id="3.40.50.10190:FF:000094">
    <property type="entry name" value="Regulatory subunit for Cdc7p protein kinase"/>
    <property type="match status" value="1"/>
</dbReference>
<proteinExistence type="predicted"/>
<dbReference type="PANTHER" id="PTHR15375:SF26">
    <property type="entry name" value="PROTEIN CHIFFON"/>
    <property type="match status" value="1"/>
</dbReference>
<feature type="region of interest" description="Disordered" evidence="5">
    <location>
        <begin position="96"/>
        <end position="266"/>
    </location>
</feature>
<feature type="region of interest" description="Disordered" evidence="5">
    <location>
        <begin position="326"/>
        <end position="357"/>
    </location>
</feature>
<feature type="compositionally biased region" description="Basic and acidic residues" evidence="5">
    <location>
        <begin position="96"/>
        <end position="114"/>
    </location>
</feature>
<dbReference type="Pfam" id="PF22437">
    <property type="entry name" value="DBF4_BRCT"/>
    <property type="match status" value="1"/>
</dbReference>
<dbReference type="OrthoDB" id="21380at2759"/>
<feature type="compositionally biased region" description="Polar residues" evidence="5">
    <location>
        <begin position="218"/>
        <end position="228"/>
    </location>
</feature>
<dbReference type="STRING" id="1890683.A0A427YIP9"/>
<dbReference type="GO" id="GO:0031431">
    <property type="term" value="C:Dbf4-dependent protein kinase complex"/>
    <property type="evidence" value="ECO:0007669"/>
    <property type="project" value="TreeGrafter"/>
</dbReference>
<dbReference type="InterPro" id="IPR013939">
    <property type="entry name" value="Regulatory_Dfp1/Him1"/>
</dbReference>
<dbReference type="Gene3D" id="6.10.250.3410">
    <property type="entry name" value="DBF zinc finger"/>
    <property type="match status" value="1"/>
</dbReference>
<keyword evidence="2 4" id="KW-0863">Zinc-finger</keyword>
<dbReference type="Proteomes" id="UP000279259">
    <property type="component" value="Unassembled WGS sequence"/>
</dbReference>
<feature type="region of interest" description="Disordered" evidence="5">
    <location>
        <begin position="639"/>
        <end position="660"/>
    </location>
</feature>
<feature type="domain" description="DBF4-type" evidence="6">
    <location>
        <begin position="663"/>
        <end position="712"/>
    </location>
</feature>
<dbReference type="FunFam" id="6.10.250.3410:FF:000001">
    <property type="entry name" value="Protein DBF4 homolog A"/>
    <property type="match status" value="1"/>
</dbReference>
<keyword evidence="3" id="KW-0862">Zinc</keyword>
<dbReference type="GO" id="GO:0008270">
    <property type="term" value="F:zinc ion binding"/>
    <property type="evidence" value="ECO:0007669"/>
    <property type="project" value="UniProtKB-KW"/>
</dbReference>
<evidence type="ECO:0000256" key="5">
    <source>
        <dbReference type="SAM" id="MobiDB-lite"/>
    </source>
</evidence>
<keyword evidence="8" id="KW-1185">Reference proteome</keyword>
<dbReference type="InterPro" id="IPR038545">
    <property type="entry name" value="Znf_DBF_sf"/>
</dbReference>
<dbReference type="Pfam" id="PF07535">
    <property type="entry name" value="zf-DBF"/>
    <property type="match status" value="1"/>
</dbReference>
<evidence type="ECO:0000256" key="2">
    <source>
        <dbReference type="ARBA" id="ARBA00022771"/>
    </source>
</evidence>
<feature type="compositionally biased region" description="Basic and acidic residues" evidence="5">
    <location>
        <begin position="644"/>
        <end position="660"/>
    </location>
</feature>
<sequence>MAVITPSRGDLFLPLHDPHSVQAHNLSLTFSHPLLPSAMPAPPPSVSPRVSSRPGGGVGPFPLPAKLEKHKLEVMSRDQSPYDVLSWKKEVDVEVPKEGGLDRERDRDGNRERGPLGLIDTNTHVTAAGHNTQAPTKTQGQGQARSHPTAHSTRPSAASASTSHQALINRQRQRQQTNNPSGSIPRPAPLPDVFAPAPSPSFTTSTSKPSRPSLLSLNANSNTDTTGTHPHPVPGKRPRDKDNARDQLGTGTGGGGASSKRAKVEEVRMVEEERWRAKWIKVFPTLVFHFEIGTEESGKGLKGRVLKMGAKIDQFFSTRVTHLIVRGNASPQKPKPLAPRRGDPARESPKNPFLDGMGTTDLAMKAEAMGMKVWTVKKLSDMLAKIAPVEVINDSLHTLLEDERLHGTRERDLSAPRPDYYYFKPGSKYLLIEDATGKHKPIMVKEYSTKDVEYPVLFDGFLRVSSSVACNVPIDKIRARAIRLYVDRKSFEGEAPPGELRRSTSLRSFPGTPKLAAPAAPYQNASGNSVVITSNIASTSNANPSPAFPTLGKGTLAQMSKRVQVLKGNARLRGGDMQMPLRRATVGGANGLSGIGSGSGSGSGSGGLAKVESGLANKTFMSQAQVVRMLMSAREPVFEPTVTDEQRRENRAKVDAGLKGKDQDTAPGYCENCRLRYSDLSVHIASKKHRRFAENPDNFHELDTLLMELRRPPHPALQEDIHKLFPACHEKHGAWSDCQLCQPRYGWEEESGSGSEGTGTGSEHSGESEGSEGSEQSGSGSGSGTSEEGSDDDEE</sequence>
<dbReference type="GO" id="GO:1901987">
    <property type="term" value="P:regulation of cell cycle phase transition"/>
    <property type="evidence" value="ECO:0007669"/>
    <property type="project" value="TreeGrafter"/>
</dbReference>
<feature type="compositionally biased region" description="Low complexity" evidence="5">
    <location>
        <begin position="200"/>
        <end position="217"/>
    </location>
</feature>
<dbReference type="InterPro" id="IPR051590">
    <property type="entry name" value="Replication_Regulatory_Kinase"/>
</dbReference>